<dbReference type="EMBL" id="LIHL02000009">
    <property type="protein sequence ID" value="KAF5459878.1"/>
    <property type="molecule type" value="Genomic_DNA"/>
</dbReference>
<reference evidence="1" key="1">
    <citation type="submission" date="2015-10" db="EMBL/GenBank/DDBJ databases">
        <authorList>
            <person name="Martinez-Garcia P.J."/>
            <person name="Crepeau M.W."/>
            <person name="Puiu D."/>
            <person name="Gonzalez-Ibeas D."/>
            <person name="Whalen J."/>
            <person name="Stevens K."/>
            <person name="Paul R."/>
            <person name="Butterfield T."/>
            <person name="Britton M."/>
            <person name="Reagan R."/>
            <person name="Chakraborty S."/>
            <person name="Walawage S.L."/>
            <person name="Vasquez-Gross H.A."/>
            <person name="Cardeno C."/>
            <person name="Famula R."/>
            <person name="Pratt K."/>
            <person name="Kuruganti S."/>
            <person name="Aradhya M.K."/>
            <person name="Leslie C.A."/>
            <person name="Dandekar A.M."/>
            <person name="Salzberg S.L."/>
            <person name="Wegrzyn J.L."/>
            <person name="Langley C.H."/>
            <person name="Neale D.B."/>
        </authorList>
    </citation>
    <scope>NUCLEOTIDE SEQUENCE</scope>
    <source>
        <tissue evidence="1">Leaves</tissue>
    </source>
</reference>
<accession>A0A833WPU1</accession>
<name>A0A833WPU1_JUGRE</name>
<evidence type="ECO:0000313" key="1">
    <source>
        <dbReference type="EMBL" id="KAF5459878.1"/>
    </source>
</evidence>
<comment type="caution">
    <text evidence="1">The sequence shown here is derived from an EMBL/GenBank/DDBJ whole genome shotgun (WGS) entry which is preliminary data.</text>
</comment>
<proteinExistence type="predicted"/>
<dbReference type="Proteomes" id="UP000619265">
    <property type="component" value="Unassembled WGS sequence"/>
</dbReference>
<evidence type="ECO:0000313" key="2">
    <source>
        <dbReference type="Proteomes" id="UP000619265"/>
    </source>
</evidence>
<organism evidence="1 2">
    <name type="scientific">Juglans regia</name>
    <name type="common">English walnut</name>
    <dbReference type="NCBI Taxonomy" id="51240"/>
    <lineage>
        <taxon>Eukaryota</taxon>
        <taxon>Viridiplantae</taxon>
        <taxon>Streptophyta</taxon>
        <taxon>Embryophyta</taxon>
        <taxon>Tracheophyta</taxon>
        <taxon>Spermatophyta</taxon>
        <taxon>Magnoliopsida</taxon>
        <taxon>eudicotyledons</taxon>
        <taxon>Gunneridae</taxon>
        <taxon>Pentapetalae</taxon>
        <taxon>rosids</taxon>
        <taxon>fabids</taxon>
        <taxon>Fagales</taxon>
        <taxon>Juglandaceae</taxon>
        <taxon>Juglans</taxon>
    </lineage>
</organism>
<reference evidence="1" key="2">
    <citation type="submission" date="2020-03" db="EMBL/GenBank/DDBJ databases">
        <title>Walnut 2.0.</title>
        <authorList>
            <person name="Marrano A."/>
            <person name="Britton M."/>
            <person name="Zimin A.V."/>
            <person name="Zaini P.A."/>
            <person name="Workman R."/>
            <person name="Puiu D."/>
            <person name="Bianco L."/>
            <person name="Allen B.J."/>
            <person name="Troggio M."/>
            <person name="Leslie C.A."/>
            <person name="Timp W."/>
            <person name="Dendekar A."/>
            <person name="Salzberg S.L."/>
            <person name="Neale D.B."/>
        </authorList>
    </citation>
    <scope>NUCLEOTIDE SEQUENCE</scope>
    <source>
        <tissue evidence="1">Leaves</tissue>
    </source>
</reference>
<dbReference type="Gramene" id="Jr09_03200_p1">
    <property type="protein sequence ID" value="cds.Jr09_03200_p1"/>
    <property type="gene ID" value="Jr09_03200"/>
</dbReference>
<protein>
    <submittedName>
        <fullName evidence="1">Uncharacterized protein</fullName>
    </submittedName>
</protein>
<sequence length="129" mass="13822">MYYEVDQPEIEASSPSLRNSRTLSDIQREMAVGNAFPIPQLRPPFSYSSSNFPSKKSKASLCFVLGLGCCSLLTNDAISSSKSHKNSGLVAIAPVTVAATAVPPWNGIGTAVSLRLNKKQGLISQPWQP</sequence>
<dbReference type="AlphaFoldDB" id="A0A833WPU1"/>
<gene>
    <name evidence="1" type="ORF">F2P56_019790</name>
</gene>